<protein>
    <recommendedName>
        <fullName evidence="14">Bifunctional lysine-specific demethylase and histidyl-hydroxylase</fullName>
        <ecNumber evidence="14">1.14.11.27</ecNumber>
    </recommendedName>
</protein>
<keyword evidence="5" id="KW-0156">Chromatin regulator</keyword>
<evidence type="ECO:0000256" key="2">
    <source>
        <dbReference type="ARBA" id="ARBA00010309"/>
    </source>
</evidence>
<dbReference type="Pfam" id="PF08007">
    <property type="entry name" value="JmjC_2"/>
    <property type="match status" value="1"/>
</dbReference>
<dbReference type="InterPro" id="IPR003347">
    <property type="entry name" value="JmjC_dom"/>
</dbReference>
<comment type="function">
    <text evidence="12">Oxygenase that can act as both a histone lysine demethylase and a ribosomal histidine hydroxylase. Specifically demethylates 'Lys-4' (H3K4me) and 'Lys-36' (H3K36me) of histone H3, thereby playing a central role in histone code.</text>
</comment>
<evidence type="ECO:0000256" key="8">
    <source>
        <dbReference type="ARBA" id="ARBA00023004"/>
    </source>
</evidence>
<dbReference type="Gene3D" id="1.10.10.1500">
    <property type="entry name" value="JmjC domain-containing ribosomal oxygenase (ROX), dimer domain"/>
    <property type="match status" value="1"/>
</dbReference>
<keyword evidence="3" id="KW-0678">Repressor</keyword>
<evidence type="ECO:0000313" key="17">
    <source>
        <dbReference type="Proteomes" id="UP001566132"/>
    </source>
</evidence>
<dbReference type="PANTHER" id="PTHR13096:SF8">
    <property type="entry name" value="RIBOSOMAL OXYGENASE 1"/>
    <property type="match status" value="1"/>
</dbReference>
<comment type="catalytic activity">
    <reaction evidence="13 14">
        <text>N(6),N(6)-dimethyl-L-lysyl(36)-[histone H3] + 2 2-oxoglutarate + 2 O2 = L-lysyl(36)-[histone H3] + 2 formaldehyde + 2 succinate + 2 CO2</text>
        <dbReference type="Rhea" id="RHEA:42032"/>
        <dbReference type="Rhea" id="RHEA-COMP:9785"/>
        <dbReference type="Rhea" id="RHEA-COMP:9787"/>
        <dbReference type="ChEBI" id="CHEBI:15379"/>
        <dbReference type="ChEBI" id="CHEBI:16526"/>
        <dbReference type="ChEBI" id="CHEBI:16810"/>
        <dbReference type="ChEBI" id="CHEBI:16842"/>
        <dbReference type="ChEBI" id="CHEBI:29969"/>
        <dbReference type="ChEBI" id="CHEBI:30031"/>
        <dbReference type="ChEBI" id="CHEBI:61976"/>
        <dbReference type="EC" id="1.14.11.27"/>
    </reaction>
</comment>
<keyword evidence="8 14" id="KW-0408">Iron</keyword>
<keyword evidence="17" id="KW-1185">Reference proteome</keyword>
<keyword evidence="7 14" id="KW-0560">Oxidoreductase</keyword>
<feature type="domain" description="JmjC" evidence="15">
    <location>
        <begin position="296"/>
        <end position="432"/>
    </location>
</feature>
<dbReference type="SUPFAM" id="SSF51197">
    <property type="entry name" value="Clavaminate synthase-like"/>
    <property type="match status" value="1"/>
</dbReference>
<dbReference type="InterPro" id="IPR039994">
    <property type="entry name" value="NO66-like"/>
</dbReference>
<evidence type="ECO:0000256" key="5">
    <source>
        <dbReference type="ARBA" id="ARBA00022853"/>
    </source>
</evidence>
<dbReference type="AlphaFoldDB" id="A0ABD1EMM4"/>
<evidence type="ECO:0000256" key="3">
    <source>
        <dbReference type="ARBA" id="ARBA00022491"/>
    </source>
</evidence>
<sequence length="642" mass="74352">MDTQLSAFQVYQQQNKKKRVVSPLSFEVQNERKKTRKNPRIENSTKISSVSMLKKKVKVVKKEKHTKLKEGPKDIKKFNKTAKTDNITNGINLNSVESQFEEKVPKKIKNVKKEKEIQKKKKIKKLKSSHNNITNENNVSEDEEEIPILVPIKEQPLEEKKKKLTPYDSSSEESDSHTGSFLPLNIIQESFNPVTQGLALFKWLINPITPKEFFEKYWEKDVLHVERSNRHYLRDIFSTEKLDSILRKFPLHYTRNIDVVAYQNGQKEVINEEGRALPAQLWDYYNNGCSVRVLNPHTYDQNIHSIIASLQEYFGTMVGANVYLTPPDSQGFAPHFDDIEAFVIQLEGSKYWKLYKPKESDVLARDSSLNFNAKDLDAPFKEVKLNAGDILYFPRGVIHEGRTIEEHSLHITISVYQHTAYADLLEFALPAALKKAAMENVEFRKGLPLNYLKHVGVVNKNDKSNKRKLIMEKIKCLMTDLLKYVDVDEAADQLGRKFMHDAMPPLYSQEEALHSCKYDGDFMKNGRVFNRVEITPEVRVRLLRYYALRIVQETSTNVKIYFCTDNAKSYHGEEEQWLEIDEKLIPAMQMLLKKYPDFLVVDSLPVEDETEKLSLISSLWEHGLLVTAEPLPNFESDAESDE</sequence>
<dbReference type="Gene3D" id="3.90.930.40">
    <property type="match status" value="1"/>
</dbReference>
<accession>A0ABD1EMM4</accession>
<dbReference type="PANTHER" id="PTHR13096">
    <property type="entry name" value="MINA53 MYC INDUCED NUCLEAR ANTIGEN"/>
    <property type="match status" value="1"/>
</dbReference>
<keyword evidence="6 14" id="KW-0223">Dioxygenase</keyword>
<comment type="cofactor">
    <cofactor evidence="14">
        <name>Fe(2+)</name>
        <dbReference type="ChEBI" id="CHEBI:29033"/>
    </cofactor>
    <text evidence="14">Binds 1 Fe(2+) ion per subunit.</text>
</comment>
<organism evidence="16 17">
    <name type="scientific">Hypothenemus hampei</name>
    <name type="common">Coffee berry borer</name>
    <dbReference type="NCBI Taxonomy" id="57062"/>
    <lineage>
        <taxon>Eukaryota</taxon>
        <taxon>Metazoa</taxon>
        <taxon>Ecdysozoa</taxon>
        <taxon>Arthropoda</taxon>
        <taxon>Hexapoda</taxon>
        <taxon>Insecta</taxon>
        <taxon>Pterygota</taxon>
        <taxon>Neoptera</taxon>
        <taxon>Endopterygota</taxon>
        <taxon>Coleoptera</taxon>
        <taxon>Polyphaga</taxon>
        <taxon>Cucujiformia</taxon>
        <taxon>Curculionidae</taxon>
        <taxon>Scolytinae</taxon>
        <taxon>Hypothenemus</taxon>
    </lineage>
</organism>
<evidence type="ECO:0000256" key="1">
    <source>
        <dbReference type="ARBA" id="ARBA00004123"/>
    </source>
</evidence>
<evidence type="ECO:0000256" key="11">
    <source>
        <dbReference type="ARBA" id="ARBA00023242"/>
    </source>
</evidence>
<dbReference type="Gene3D" id="2.60.120.650">
    <property type="entry name" value="Cupin"/>
    <property type="match status" value="1"/>
</dbReference>
<evidence type="ECO:0000256" key="12">
    <source>
        <dbReference type="ARBA" id="ARBA00025670"/>
    </source>
</evidence>
<dbReference type="Pfam" id="PF21233">
    <property type="entry name" value="WHD_RIOX1"/>
    <property type="match status" value="1"/>
</dbReference>
<proteinExistence type="inferred from homology"/>
<dbReference type="PROSITE" id="PS51184">
    <property type="entry name" value="JMJC"/>
    <property type="match status" value="1"/>
</dbReference>
<comment type="subcellular location">
    <subcellularLocation>
        <location evidence="1 14">Nucleus</location>
    </subcellularLocation>
</comment>
<evidence type="ECO:0000256" key="10">
    <source>
        <dbReference type="ARBA" id="ARBA00023163"/>
    </source>
</evidence>
<dbReference type="FunFam" id="1.10.10.1500:FF:000001">
    <property type="entry name" value="ribosomal oxygenase 1 isoform X1"/>
    <property type="match status" value="1"/>
</dbReference>
<evidence type="ECO:0000259" key="15">
    <source>
        <dbReference type="PROSITE" id="PS51184"/>
    </source>
</evidence>
<comment type="caution">
    <text evidence="16">The sequence shown here is derived from an EMBL/GenBank/DDBJ whole genome shotgun (WGS) entry which is preliminary data.</text>
</comment>
<evidence type="ECO:0000256" key="4">
    <source>
        <dbReference type="ARBA" id="ARBA00022723"/>
    </source>
</evidence>
<keyword evidence="9 14" id="KW-0805">Transcription regulation</keyword>
<evidence type="ECO:0000313" key="16">
    <source>
        <dbReference type="EMBL" id="KAL1494507.1"/>
    </source>
</evidence>
<dbReference type="EC" id="1.14.11.27" evidence="14"/>
<evidence type="ECO:0000256" key="13">
    <source>
        <dbReference type="ARBA" id="ARBA00047915"/>
    </source>
</evidence>
<gene>
    <name evidence="16" type="ORF">ABEB36_010094</name>
</gene>
<dbReference type="InterPro" id="IPR049043">
    <property type="entry name" value="WHD_RIOX1"/>
</dbReference>
<dbReference type="GO" id="GO:0005634">
    <property type="term" value="C:nucleus"/>
    <property type="evidence" value="ECO:0007669"/>
    <property type="project" value="UniProtKB-SubCell"/>
</dbReference>
<dbReference type="GO" id="GO:0005506">
    <property type="term" value="F:iron ion binding"/>
    <property type="evidence" value="ECO:0007669"/>
    <property type="project" value="UniProtKB-UniRule"/>
</dbReference>
<dbReference type="FunFam" id="3.90.930.40:FF:000001">
    <property type="entry name" value="ribosomal oxygenase 1 isoform X1"/>
    <property type="match status" value="1"/>
</dbReference>
<comment type="similarity">
    <text evidence="2">Belongs to the ROX family. NO66 subfamily.</text>
</comment>
<evidence type="ECO:0000256" key="9">
    <source>
        <dbReference type="ARBA" id="ARBA00023015"/>
    </source>
</evidence>
<keyword evidence="4 14" id="KW-0479">Metal-binding</keyword>
<evidence type="ECO:0000256" key="7">
    <source>
        <dbReference type="ARBA" id="ARBA00023002"/>
    </source>
</evidence>
<keyword evidence="10 14" id="KW-0804">Transcription</keyword>
<evidence type="ECO:0000256" key="6">
    <source>
        <dbReference type="ARBA" id="ARBA00022964"/>
    </source>
</evidence>
<keyword evidence="11 14" id="KW-0539">Nucleus</keyword>
<reference evidence="16 17" key="1">
    <citation type="submission" date="2024-05" db="EMBL/GenBank/DDBJ databases">
        <title>Genetic variation in Jamaican populations of the coffee berry borer (Hypothenemus hampei).</title>
        <authorList>
            <person name="Errbii M."/>
            <person name="Myrie A."/>
        </authorList>
    </citation>
    <scope>NUCLEOTIDE SEQUENCE [LARGE SCALE GENOMIC DNA]</scope>
    <source>
        <strain evidence="16">JA-Hopewell-2020-01-JO</strain>
        <tissue evidence="16">Whole body</tissue>
    </source>
</reference>
<dbReference type="Proteomes" id="UP001566132">
    <property type="component" value="Unassembled WGS sequence"/>
</dbReference>
<dbReference type="GO" id="GO:0140680">
    <property type="term" value="F:histone H3K36me/H3K36me2 demethylase activity"/>
    <property type="evidence" value="ECO:0007669"/>
    <property type="project" value="UniProtKB-EC"/>
</dbReference>
<name>A0ABD1EMM4_HYPHA</name>
<evidence type="ECO:0000256" key="14">
    <source>
        <dbReference type="RuleBase" id="RU366061"/>
    </source>
</evidence>
<dbReference type="EMBL" id="JBDJPC010000007">
    <property type="protein sequence ID" value="KAL1494507.1"/>
    <property type="molecule type" value="Genomic_DNA"/>
</dbReference>